<sequence length="86" mass="9178">MDHGVPSLAHPLPGRSGKTPALPTTPSDFTNAHLAQRLAAHSSRTGPQLTGLHIRHRRALAYIDGELADGDALMPMRLRYTGSADS</sequence>
<dbReference type="Proteomes" id="UP001550044">
    <property type="component" value="Unassembled WGS sequence"/>
</dbReference>
<keyword evidence="3" id="KW-1185">Reference proteome</keyword>
<evidence type="ECO:0000313" key="3">
    <source>
        <dbReference type="Proteomes" id="UP001550044"/>
    </source>
</evidence>
<feature type="region of interest" description="Disordered" evidence="1">
    <location>
        <begin position="1"/>
        <end position="28"/>
    </location>
</feature>
<evidence type="ECO:0000313" key="2">
    <source>
        <dbReference type="EMBL" id="MET8434310.1"/>
    </source>
</evidence>
<proteinExistence type="predicted"/>
<organism evidence="2 3">
    <name type="scientific">Streptomyces sp. 900116325</name>
    <dbReference type="NCBI Taxonomy" id="3154295"/>
    <lineage>
        <taxon>Bacteria</taxon>
        <taxon>Bacillati</taxon>
        <taxon>Actinomycetota</taxon>
        <taxon>Actinomycetes</taxon>
        <taxon>Kitasatosporales</taxon>
        <taxon>Streptomycetaceae</taxon>
        <taxon>Streptomyces</taxon>
    </lineage>
</organism>
<reference evidence="2 3" key="1">
    <citation type="submission" date="2024-06" db="EMBL/GenBank/DDBJ databases">
        <title>The Natural Products Discovery Center: Release of the First 8490 Sequenced Strains for Exploring Actinobacteria Biosynthetic Diversity.</title>
        <authorList>
            <person name="Kalkreuter E."/>
            <person name="Kautsar S.A."/>
            <person name="Yang D."/>
            <person name="Bader C.D."/>
            <person name="Teijaro C.N."/>
            <person name="Fluegel L."/>
            <person name="Davis C.M."/>
            <person name="Simpson J.R."/>
            <person name="Lauterbach L."/>
            <person name="Steele A.D."/>
            <person name="Gui C."/>
            <person name="Meng S."/>
            <person name="Li G."/>
            <person name="Viehrig K."/>
            <person name="Ye F."/>
            <person name="Su P."/>
            <person name="Kiefer A.F."/>
            <person name="Nichols A."/>
            <person name="Cepeda A.J."/>
            <person name="Yan W."/>
            <person name="Fan B."/>
            <person name="Jiang Y."/>
            <person name="Adhikari A."/>
            <person name="Zheng C.-J."/>
            <person name="Schuster L."/>
            <person name="Cowan T.M."/>
            <person name="Smanski M.J."/>
            <person name="Chevrette M.G."/>
            <person name="De Carvalho L.P.S."/>
            <person name="Shen B."/>
        </authorList>
    </citation>
    <scope>NUCLEOTIDE SEQUENCE [LARGE SCALE GENOMIC DNA]</scope>
    <source>
        <strain evidence="2 3">NPDC005137</strain>
    </source>
</reference>
<name>A0ABV2U901_9ACTN</name>
<comment type="caution">
    <text evidence="2">The sequence shown here is derived from an EMBL/GenBank/DDBJ whole genome shotgun (WGS) entry which is preliminary data.</text>
</comment>
<accession>A0ABV2U901</accession>
<dbReference type="RefSeq" id="WP_356709947.1">
    <property type="nucleotide sequence ID" value="NZ_JBEXIP010000010.1"/>
</dbReference>
<dbReference type="EMBL" id="JBEXIP010000010">
    <property type="protein sequence ID" value="MET8434310.1"/>
    <property type="molecule type" value="Genomic_DNA"/>
</dbReference>
<evidence type="ECO:0000256" key="1">
    <source>
        <dbReference type="SAM" id="MobiDB-lite"/>
    </source>
</evidence>
<protein>
    <submittedName>
        <fullName evidence="2">Uncharacterized protein</fullName>
    </submittedName>
</protein>
<gene>
    <name evidence="2" type="ORF">ABZV61_16190</name>
</gene>